<organism evidence="2 3">
    <name type="scientific">Carex littledalei</name>
    <dbReference type="NCBI Taxonomy" id="544730"/>
    <lineage>
        <taxon>Eukaryota</taxon>
        <taxon>Viridiplantae</taxon>
        <taxon>Streptophyta</taxon>
        <taxon>Embryophyta</taxon>
        <taxon>Tracheophyta</taxon>
        <taxon>Spermatophyta</taxon>
        <taxon>Magnoliopsida</taxon>
        <taxon>Liliopsida</taxon>
        <taxon>Poales</taxon>
        <taxon>Cyperaceae</taxon>
        <taxon>Cyperoideae</taxon>
        <taxon>Cariceae</taxon>
        <taxon>Carex</taxon>
        <taxon>Carex subgen. Euthyceras</taxon>
    </lineage>
</organism>
<dbReference type="Proteomes" id="UP000623129">
    <property type="component" value="Unassembled WGS sequence"/>
</dbReference>
<dbReference type="AlphaFoldDB" id="A0A833VE99"/>
<evidence type="ECO:0000313" key="3">
    <source>
        <dbReference type="Proteomes" id="UP000623129"/>
    </source>
</evidence>
<evidence type="ECO:0000256" key="1">
    <source>
        <dbReference type="SAM" id="MobiDB-lite"/>
    </source>
</evidence>
<proteinExistence type="predicted"/>
<name>A0A833VE99_9POAL</name>
<evidence type="ECO:0000313" key="2">
    <source>
        <dbReference type="EMBL" id="KAF3335636.1"/>
    </source>
</evidence>
<dbReference type="OrthoDB" id="1677442at2759"/>
<feature type="region of interest" description="Disordered" evidence="1">
    <location>
        <begin position="23"/>
        <end position="76"/>
    </location>
</feature>
<feature type="compositionally biased region" description="Basic and acidic residues" evidence="1">
    <location>
        <begin position="39"/>
        <end position="67"/>
    </location>
</feature>
<gene>
    <name evidence="2" type="ORF">FCM35_KLT20143</name>
</gene>
<accession>A0A833VE99</accession>
<comment type="caution">
    <text evidence="2">The sequence shown here is derived from an EMBL/GenBank/DDBJ whole genome shotgun (WGS) entry which is preliminary data.</text>
</comment>
<reference evidence="2" key="1">
    <citation type="submission" date="2020-01" db="EMBL/GenBank/DDBJ databases">
        <title>Genome sequence of Kobresia littledalei, the first chromosome-level genome in the family Cyperaceae.</title>
        <authorList>
            <person name="Qu G."/>
        </authorList>
    </citation>
    <scope>NUCLEOTIDE SEQUENCE</scope>
    <source>
        <strain evidence="2">C.B.Clarke</strain>
        <tissue evidence="2">Leaf</tissue>
    </source>
</reference>
<sequence>MAGQGSALISLVRRRLMGTVAKGANRAAVHGSRSPVTDTIDRKKAEEEIEQGKKEKQNKRKEVEKKVNSKNNSSKS</sequence>
<protein>
    <submittedName>
        <fullName evidence="2">Uncharacterized protein</fullName>
    </submittedName>
</protein>
<keyword evidence="3" id="KW-1185">Reference proteome</keyword>
<dbReference type="EMBL" id="SWLB01000008">
    <property type="protein sequence ID" value="KAF3335636.1"/>
    <property type="molecule type" value="Genomic_DNA"/>
</dbReference>